<gene>
    <name evidence="1" type="ORF">XH99_00240</name>
</gene>
<accession>A0A4Q0SLQ1</accession>
<dbReference type="Proteomes" id="UP000289546">
    <property type="component" value="Unassembled WGS sequence"/>
</dbReference>
<dbReference type="EMBL" id="LBJQ01000001">
    <property type="protein sequence ID" value="RXH38726.1"/>
    <property type="molecule type" value="Genomic_DNA"/>
</dbReference>
<protein>
    <submittedName>
        <fullName evidence="1">Uncharacterized protein</fullName>
    </submittedName>
</protein>
<comment type="caution">
    <text evidence="1">The sequence shown here is derived from an EMBL/GenBank/DDBJ whole genome shotgun (WGS) entry which is preliminary data.</text>
</comment>
<keyword evidence="2" id="KW-1185">Reference proteome</keyword>
<evidence type="ECO:0000313" key="1">
    <source>
        <dbReference type="EMBL" id="RXH38726.1"/>
    </source>
</evidence>
<reference evidence="1 2" key="1">
    <citation type="submission" date="2015-04" db="EMBL/GenBank/DDBJ databases">
        <title>Comparative genomics of rhizobia nodulating Arachis hypogaea in China.</title>
        <authorList>
            <person name="Li Y."/>
        </authorList>
    </citation>
    <scope>NUCLEOTIDE SEQUENCE [LARGE SCALE GENOMIC DNA]</scope>
    <source>
        <strain evidence="1 2">CCBAU 51757</strain>
    </source>
</reference>
<dbReference type="AlphaFoldDB" id="A0A4Q0SLQ1"/>
<proteinExistence type="predicted"/>
<name>A0A4Q0SLQ1_9BRAD</name>
<sequence>MPQHATSGILFCFGHDVVEISHCTICNLQSNGSQSDIERLLHSGFSRSAARSGRAAVYGNVRIWRSVMMIALVRFVRSVFAAAFAASRMEVGINVPSARARNAHGVLLCQFDRAKEAVSAAPMCKR</sequence>
<organism evidence="1 2">
    <name type="scientific">Bradyrhizobium nanningense</name>
    <dbReference type="NCBI Taxonomy" id="1325118"/>
    <lineage>
        <taxon>Bacteria</taxon>
        <taxon>Pseudomonadati</taxon>
        <taxon>Pseudomonadota</taxon>
        <taxon>Alphaproteobacteria</taxon>
        <taxon>Hyphomicrobiales</taxon>
        <taxon>Nitrobacteraceae</taxon>
        <taxon>Bradyrhizobium</taxon>
    </lineage>
</organism>
<evidence type="ECO:0000313" key="2">
    <source>
        <dbReference type="Proteomes" id="UP000289546"/>
    </source>
</evidence>